<comment type="caution">
    <text evidence="2">The sequence shown here is derived from an EMBL/GenBank/DDBJ whole genome shotgun (WGS) entry which is preliminary data.</text>
</comment>
<sequence>MAQRLQDTINNLSKKKGKRRESTSYTPGASPNEPSLPRHVRPEESPISPTPGPRETSTPATESRPSNITRRFFVSTPTHPSPLKQEIPRKERSLVRVKAKNYNLNFNGEQAEKFIKKMKE</sequence>
<feature type="compositionally biased region" description="Polar residues" evidence="1">
    <location>
        <begin position="23"/>
        <end position="33"/>
    </location>
</feature>
<evidence type="ECO:0000313" key="3">
    <source>
        <dbReference type="Proteomes" id="UP000765509"/>
    </source>
</evidence>
<proteinExistence type="predicted"/>
<evidence type="ECO:0000313" key="2">
    <source>
        <dbReference type="EMBL" id="MBW0486911.1"/>
    </source>
</evidence>
<accession>A0A9Q3H0P3</accession>
<reference evidence="2" key="1">
    <citation type="submission" date="2021-03" db="EMBL/GenBank/DDBJ databases">
        <title>Draft genome sequence of rust myrtle Austropuccinia psidii MF-1, a brazilian biotype.</title>
        <authorList>
            <person name="Quecine M.C."/>
            <person name="Pachon D.M.R."/>
            <person name="Bonatelli M.L."/>
            <person name="Correr F.H."/>
            <person name="Franceschini L.M."/>
            <person name="Leite T.F."/>
            <person name="Margarido G.R.A."/>
            <person name="Almeida C.A."/>
            <person name="Ferrarezi J.A."/>
            <person name="Labate C.A."/>
        </authorList>
    </citation>
    <scope>NUCLEOTIDE SEQUENCE</scope>
    <source>
        <strain evidence="2">MF-1</strain>
    </source>
</reference>
<dbReference type="EMBL" id="AVOT02008873">
    <property type="protein sequence ID" value="MBW0486911.1"/>
    <property type="molecule type" value="Genomic_DNA"/>
</dbReference>
<evidence type="ECO:0000256" key="1">
    <source>
        <dbReference type="SAM" id="MobiDB-lite"/>
    </source>
</evidence>
<gene>
    <name evidence="2" type="ORF">O181_026626</name>
</gene>
<organism evidence="2 3">
    <name type="scientific">Austropuccinia psidii MF-1</name>
    <dbReference type="NCBI Taxonomy" id="1389203"/>
    <lineage>
        <taxon>Eukaryota</taxon>
        <taxon>Fungi</taxon>
        <taxon>Dikarya</taxon>
        <taxon>Basidiomycota</taxon>
        <taxon>Pucciniomycotina</taxon>
        <taxon>Pucciniomycetes</taxon>
        <taxon>Pucciniales</taxon>
        <taxon>Sphaerophragmiaceae</taxon>
        <taxon>Austropuccinia</taxon>
    </lineage>
</organism>
<protein>
    <submittedName>
        <fullName evidence="2">Uncharacterized protein</fullName>
    </submittedName>
</protein>
<keyword evidence="3" id="KW-1185">Reference proteome</keyword>
<feature type="compositionally biased region" description="Polar residues" evidence="1">
    <location>
        <begin position="1"/>
        <end position="12"/>
    </location>
</feature>
<name>A0A9Q3H0P3_9BASI</name>
<feature type="region of interest" description="Disordered" evidence="1">
    <location>
        <begin position="1"/>
        <end position="85"/>
    </location>
</feature>
<dbReference type="Proteomes" id="UP000765509">
    <property type="component" value="Unassembled WGS sequence"/>
</dbReference>
<feature type="compositionally biased region" description="Polar residues" evidence="1">
    <location>
        <begin position="55"/>
        <end position="69"/>
    </location>
</feature>
<dbReference type="AlphaFoldDB" id="A0A9Q3H0P3"/>